<dbReference type="AlphaFoldDB" id="A0A4P6Q770"/>
<dbReference type="PANTHER" id="PTHR37318">
    <property type="entry name" value="BSL7504 PROTEIN"/>
    <property type="match status" value="1"/>
</dbReference>
<dbReference type="SUPFAM" id="SSF46785">
    <property type="entry name" value="Winged helix' DNA-binding domain"/>
    <property type="match status" value="1"/>
</dbReference>
<accession>A0A4P6Q770</accession>
<dbReference type="InterPro" id="IPR011991">
    <property type="entry name" value="ArsR-like_HTH"/>
</dbReference>
<organism evidence="2 3">
    <name type="scientific">Streptomonospora litoralis</name>
    <dbReference type="NCBI Taxonomy" id="2498135"/>
    <lineage>
        <taxon>Bacteria</taxon>
        <taxon>Bacillati</taxon>
        <taxon>Actinomycetota</taxon>
        <taxon>Actinomycetes</taxon>
        <taxon>Streptosporangiales</taxon>
        <taxon>Nocardiopsidaceae</taxon>
        <taxon>Streptomonospora</taxon>
    </lineage>
</organism>
<dbReference type="EMBL" id="CP036455">
    <property type="protein sequence ID" value="QBI56636.1"/>
    <property type="molecule type" value="Genomic_DNA"/>
</dbReference>
<evidence type="ECO:0000313" key="3">
    <source>
        <dbReference type="Proteomes" id="UP000292235"/>
    </source>
</evidence>
<dbReference type="Pfam" id="PF13601">
    <property type="entry name" value="HTH_34"/>
    <property type="match status" value="1"/>
</dbReference>
<protein>
    <submittedName>
        <fullName evidence="2">Helix-turn-helix domain protein</fullName>
    </submittedName>
</protein>
<feature type="domain" description="Winged helix DNA-binding" evidence="1">
    <location>
        <begin position="16"/>
        <end position="96"/>
    </location>
</feature>
<reference evidence="2 3" key="1">
    <citation type="submission" date="2019-02" db="EMBL/GenBank/DDBJ databases">
        <authorList>
            <person name="Khodamoradi S."/>
            <person name="Hahnke R.L."/>
            <person name="Kaempfer P."/>
            <person name="Schumann P."/>
            <person name="Rohde M."/>
            <person name="Steinert M."/>
            <person name="Luzhetskyy A."/>
            <person name="Wink J."/>
            <person name="Ruckert C."/>
        </authorList>
    </citation>
    <scope>NUCLEOTIDE SEQUENCE [LARGE SCALE GENOMIC DNA]</scope>
    <source>
        <strain evidence="2 3">M2</strain>
    </source>
</reference>
<evidence type="ECO:0000313" key="2">
    <source>
        <dbReference type="EMBL" id="QBI56636.1"/>
    </source>
</evidence>
<gene>
    <name evidence="2" type="ORF">EKD16_24460</name>
</gene>
<evidence type="ECO:0000259" key="1">
    <source>
        <dbReference type="Pfam" id="PF13601"/>
    </source>
</evidence>
<dbReference type="RefSeq" id="WP_131101629.1">
    <property type="nucleotide sequence ID" value="NZ_CP036455.1"/>
</dbReference>
<proteinExistence type="predicted"/>
<dbReference type="KEGG" id="strr:EKD16_24460"/>
<dbReference type="Proteomes" id="UP000292235">
    <property type="component" value="Chromosome"/>
</dbReference>
<dbReference type="InterPro" id="IPR036388">
    <property type="entry name" value="WH-like_DNA-bd_sf"/>
</dbReference>
<dbReference type="Gene3D" id="1.10.10.10">
    <property type="entry name" value="Winged helix-like DNA-binding domain superfamily/Winged helix DNA-binding domain"/>
    <property type="match status" value="1"/>
</dbReference>
<dbReference type="CDD" id="cd00090">
    <property type="entry name" value="HTH_ARSR"/>
    <property type="match status" value="1"/>
</dbReference>
<sequence length="115" mass="12643">MNPLPELNPVIHAQGRLRVMVTLQALPDGDQLSFSRLREILAMTSGNLSVHVRKLEAAEYVHSVKTYERRSPITYFSLTTKGRHALEDYVQTLQTLLNTGGAETATADEPPGGAL</sequence>
<dbReference type="OrthoDB" id="4952043at2"/>
<dbReference type="InterPro" id="IPR027395">
    <property type="entry name" value="WH_DNA-bd_dom"/>
</dbReference>
<dbReference type="PANTHER" id="PTHR37318:SF1">
    <property type="entry name" value="BSL7504 PROTEIN"/>
    <property type="match status" value="1"/>
</dbReference>
<dbReference type="InterPro" id="IPR036390">
    <property type="entry name" value="WH_DNA-bd_sf"/>
</dbReference>
<name>A0A4P6Q770_9ACTN</name>
<keyword evidence="3" id="KW-1185">Reference proteome</keyword>